<evidence type="ECO:0000313" key="5">
    <source>
        <dbReference type="Proteomes" id="UP000216752"/>
    </source>
</evidence>
<sequence>MKNYKTMLRIVLCLAIFAFGAMLTGCSGDQKAADKKVFRVGMECGYAPFNWTQTTADNGAVKINGSQEYAMGYDVMIAKKIAESMGAELEIHKIEWDGLAPAVNAGKIDAAIAGMSITSKRKETVDFSSVYYNADIVALTKKDSSFAGAKNLDGLKGAVTTSQLNTVWYDLLKQIPDAKIQPAIDNVPGMIVALTSGKVEVLATDKPTAMAAVFSNPELVMLDFKDGQGFKVEREEIEMGIAVAKGKSNELLTKINKALSAMTEEDRNKLMEEAIKKQPLAKQ</sequence>
<dbReference type="SUPFAM" id="SSF53850">
    <property type="entry name" value="Periplasmic binding protein-like II"/>
    <property type="match status" value="1"/>
</dbReference>
<dbReference type="PROSITE" id="PS51257">
    <property type="entry name" value="PROKAR_LIPOPROTEIN"/>
    <property type="match status" value="1"/>
</dbReference>
<proteinExistence type="predicted"/>
<evidence type="ECO:0000256" key="1">
    <source>
        <dbReference type="ARBA" id="ARBA00022729"/>
    </source>
</evidence>
<dbReference type="PANTHER" id="PTHR35936:SF17">
    <property type="entry name" value="ARGININE-BINDING EXTRACELLULAR PROTEIN ARTP"/>
    <property type="match status" value="1"/>
</dbReference>
<gene>
    <name evidence="4" type="primary">artP</name>
    <name evidence="4" type="ORF">SPSIL_012750</name>
</gene>
<dbReference type="EMBL" id="CP155573">
    <property type="protein sequence ID" value="XFO65166.1"/>
    <property type="molecule type" value="Genomic_DNA"/>
</dbReference>
<name>A0ABZ3IHK9_9FIRM</name>
<dbReference type="PANTHER" id="PTHR35936">
    <property type="entry name" value="MEMBRANE-BOUND LYTIC MUREIN TRANSGLYCOSYLASE F"/>
    <property type="match status" value="1"/>
</dbReference>
<evidence type="ECO:0000313" key="4">
    <source>
        <dbReference type="EMBL" id="XFO65166.1"/>
    </source>
</evidence>
<accession>A0ABZ3IHK9</accession>
<reference evidence="4" key="1">
    <citation type="submission" date="2024-05" db="EMBL/GenBank/DDBJ databases">
        <title>Isolation and characterization of Sporomusa carbonis sp. nov., a carboxydotrophic hydrogenogen in the genus of Sporomusa isolated from a charcoal burning pile.</title>
        <authorList>
            <person name="Boeer T."/>
            <person name="Rosenbaum F."/>
            <person name="Eysell L."/>
            <person name="Mueller V."/>
            <person name="Daniel R."/>
            <person name="Poehlein A."/>
        </authorList>
    </citation>
    <scope>NUCLEOTIDE SEQUENCE [LARGE SCALE GENOMIC DNA]</scope>
    <source>
        <strain evidence="4">DSM 10669</strain>
    </source>
</reference>
<feature type="domain" description="Solute-binding protein family 3/N-terminal" evidence="3">
    <location>
        <begin position="37"/>
        <end position="278"/>
    </location>
</feature>
<feature type="chain" id="PRO_5046096234" evidence="2">
    <location>
        <begin position="24"/>
        <end position="283"/>
    </location>
</feature>
<evidence type="ECO:0000259" key="3">
    <source>
        <dbReference type="SMART" id="SM00062"/>
    </source>
</evidence>
<dbReference type="Gene3D" id="3.40.190.10">
    <property type="entry name" value="Periplasmic binding protein-like II"/>
    <property type="match status" value="2"/>
</dbReference>
<dbReference type="Pfam" id="PF00497">
    <property type="entry name" value="SBP_bac_3"/>
    <property type="match status" value="1"/>
</dbReference>
<keyword evidence="1 2" id="KW-0732">Signal</keyword>
<protein>
    <submittedName>
        <fullName evidence="4">Arginine-binding extracellular protein ArtP</fullName>
    </submittedName>
</protein>
<feature type="signal peptide" evidence="2">
    <location>
        <begin position="1"/>
        <end position="23"/>
    </location>
</feature>
<dbReference type="InterPro" id="IPR001638">
    <property type="entry name" value="Solute-binding_3/MltF_N"/>
</dbReference>
<evidence type="ECO:0000256" key="2">
    <source>
        <dbReference type="SAM" id="SignalP"/>
    </source>
</evidence>
<keyword evidence="5" id="KW-1185">Reference proteome</keyword>
<organism evidence="4 5">
    <name type="scientific">Sporomusa silvacetica DSM 10669</name>
    <dbReference type="NCBI Taxonomy" id="1123289"/>
    <lineage>
        <taxon>Bacteria</taxon>
        <taxon>Bacillati</taxon>
        <taxon>Bacillota</taxon>
        <taxon>Negativicutes</taxon>
        <taxon>Selenomonadales</taxon>
        <taxon>Sporomusaceae</taxon>
        <taxon>Sporomusa</taxon>
    </lineage>
</organism>
<dbReference type="RefSeq" id="WP_094605574.1">
    <property type="nucleotide sequence ID" value="NZ_CP155573.1"/>
</dbReference>
<dbReference type="Proteomes" id="UP000216752">
    <property type="component" value="Chromosome"/>
</dbReference>
<dbReference type="SMART" id="SM00062">
    <property type="entry name" value="PBPb"/>
    <property type="match status" value="1"/>
</dbReference>